<evidence type="ECO:0000313" key="1">
    <source>
        <dbReference type="EMBL" id="XAH75796.1"/>
    </source>
</evidence>
<evidence type="ECO:0000313" key="2">
    <source>
        <dbReference type="Proteomes" id="UP001451571"/>
    </source>
</evidence>
<sequence length="225" mass="24545">MAFTETIKTGRKYRKCVDNTSGNKVYERYSFWGKASDVEFNDGTTAETKIGSFKGITTNENQVAGYAADVTLVKSIKTSLSNLITSLSNLVDSINTRLGGMRFYEDSTGKYVVGADSVPKKLGNPYEIIKICLTDSPGEWFVGDTTGYEVVNSSSYNLGIYSEVYIQTDAMTAAKYGAPGVPTVYRDGMRPSYNASTGVISANYGSYLYLGGGNVCKMTILYRNE</sequence>
<gene>
    <name evidence="1" type="ORF">V6984_08600</name>
</gene>
<dbReference type="EMBL" id="CP146256">
    <property type="protein sequence ID" value="XAH75796.1"/>
    <property type="molecule type" value="Genomic_DNA"/>
</dbReference>
<proteinExistence type="predicted"/>
<organism evidence="1 2">
    <name type="scientific">Kineothrix sedimenti</name>
    <dbReference type="NCBI Taxonomy" id="3123317"/>
    <lineage>
        <taxon>Bacteria</taxon>
        <taxon>Bacillati</taxon>
        <taxon>Bacillota</taxon>
        <taxon>Clostridia</taxon>
        <taxon>Lachnospirales</taxon>
        <taxon>Lachnospiraceae</taxon>
        <taxon>Kineothrix</taxon>
    </lineage>
</organism>
<name>A0ABZ3F2U7_9FIRM</name>
<protein>
    <submittedName>
        <fullName evidence="1">Uncharacterized protein</fullName>
    </submittedName>
</protein>
<dbReference type="RefSeq" id="WP_342759370.1">
    <property type="nucleotide sequence ID" value="NZ_CP146256.1"/>
</dbReference>
<reference evidence="1 2" key="1">
    <citation type="submission" date="2024-02" db="EMBL/GenBank/DDBJ databases">
        <title>Bacterial strain from lacustrine sediment.</title>
        <authorList>
            <person name="Petit C."/>
            <person name="Fadhlaoui K."/>
        </authorList>
    </citation>
    <scope>NUCLEOTIDE SEQUENCE [LARGE SCALE GENOMIC DNA]</scope>
    <source>
        <strain evidence="1 2">IPX-CK</strain>
    </source>
</reference>
<dbReference type="Proteomes" id="UP001451571">
    <property type="component" value="Chromosome"/>
</dbReference>
<accession>A0ABZ3F2U7</accession>
<keyword evidence="2" id="KW-1185">Reference proteome</keyword>